<protein>
    <submittedName>
        <fullName evidence="3">Rhodanese-like domain-containing protein</fullName>
    </submittedName>
</protein>
<dbReference type="AlphaFoldDB" id="A0AAV3TEA2"/>
<dbReference type="PANTHER" id="PTHR43084">
    <property type="entry name" value="PERSULFIDE DIOXYGENASE ETHE1"/>
    <property type="match status" value="1"/>
</dbReference>
<dbReference type="GO" id="GO:0070813">
    <property type="term" value="P:hydrogen sulfide metabolic process"/>
    <property type="evidence" value="ECO:0007669"/>
    <property type="project" value="TreeGrafter"/>
</dbReference>
<dbReference type="SMART" id="SM00450">
    <property type="entry name" value="RHOD"/>
    <property type="match status" value="1"/>
</dbReference>
<dbReference type="GO" id="GO:0006749">
    <property type="term" value="P:glutathione metabolic process"/>
    <property type="evidence" value="ECO:0007669"/>
    <property type="project" value="InterPro"/>
</dbReference>
<evidence type="ECO:0000256" key="1">
    <source>
        <dbReference type="ARBA" id="ARBA00022723"/>
    </source>
</evidence>
<dbReference type="RefSeq" id="WP_343775350.1">
    <property type="nucleotide sequence ID" value="NZ_BAAADV010000008.1"/>
</dbReference>
<dbReference type="InterPro" id="IPR036866">
    <property type="entry name" value="RibonucZ/Hydroxyglut_hydro"/>
</dbReference>
<keyword evidence="4" id="KW-1185">Reference proteome</keyword>
<dbReference type="PROSITE" id="PS50206">
    <property type="entry name" value="RHODANESE_3"/>
    <property type="match status" value="1"/>
</dbReference>
<dbReference type="SUPFAM" id="SSF52821">
    <property type="entry name" value="Rhodanese/Cell cycle control phosphatase"/>
    <property type="match status" value="1"/>
</dbReference>
<dbReference type="CDD" id="cd07724">
    <property type="entry name" value="POD-like_MBL-fold"/>
    <property type="match status" value="1"/>
</dbReference>
<dbReference type="SUPFAM" id="SSF56281">
    <property type="entry name" value="Metallo-hydrolase/oxidoreductase"/>
    <property type="match status" value="1"/>
</dbReference>
<comment type="caution">
    <text evidence="3">The sequence shown here is derived from an EMBL/GenBank/DDBJ whole genome shotgun (WGS) entry which is preliminary data.</text>
</comment>
<dbReference type="Pfam" id="PF00753">
    <property type="entry name" value="Lactamase_B"/>
    <property type="match status" value="1"/>
</dbReference>
<dbReference type="InterPro" id="IPR001763">
    <property type="entry name" value="Rhodanese-like_dom"/>
</dbReference>
<dbReference type="InterPro" id="IPR051682">
    <property type="entry name" value="Mito_Persulfide_Diox"/>
</dbReference>
<dbReference type="CDD" id="cd00158">
    <property type="entry name" value="RHOD"/>
    <property type="match status" value="1"/>
</dbReference>
<feature type="domain" description="Rhodanese" evidence="2">
    <location>
        <begin position="17"/>
        <end position="105"/>
    </location>
</feature>
<evidence type="ECO:0000313" key="4">
    <source>
        <dbReference type="Proteomes" id="UP001500420"/>
    </source>
</evidence>
<dbReference type="GO" id="GO:0046872">
    <property type="term" value="F:metal ion binding"/>
    <property type="evidence" value="ECO:0007669"/>
    <property type="project" value="UniProtKB-KW"/>
</dbReference>
<evidence type="ECO:0000313" key="3">
    <source>
        <dbReference type="EMBL" id="GAA0681305.1"/>
    </source>
</evidence>
<dbReference type="Pfam" id="PF00581">
    <property type="entry name" value="Rhodanese"/>
    <property type="match status" value="1"/>
</dbReference>
<reference evidence="3 4" key="1">
    <citation type="journal article" date="2019" name="Int. J. Syst. Evol. Microbiol.">
        <title>The Global Catalogue of Microorganisms (GCM) 10K type strain sequencing project: providing services to taxonomists for standard genome sequencing and annotation.</title>
        <authorList>
            <consortium name="The Broad Institute Genomics Platform"/>
            <consortium name="The Broad Institute Genome Sequencing Center for Infectious Disease"/>
            <person name="Wu L."/>
            <person name="Ma J."/>
        </authorList>
    </citation>
    <scope>NUCLEOTIDE SEQUENCE [LARGE SCALE GENOMIC DNA]</scope>
    <source>
        <strain evidence="3 4">JCM 16328</strain>
    </source>
</reference>
<accession>A0AAV3TEA2</accession>
<dbReference type="GO" id="GO:0050313">
    <property type="term" value="F:sulfur dioxygenase activity"/>
    <property type="evidence" value="ECO:0007669"/>
    <property type="project" value="InterPro"/>
</dbReference>
<dbReference type="SMART" id="SM00849">
    <property type="entry name" value="Lactamase_B"/>
    <property type="match status" value="1"/>
</dbReference>
<name>A0AAV3TEA2_9EURY</name>
<dbReference type="InterPro" id="IPR044528">
    <property type="entry name" value="POD-like_MBL-fold"/>
</dbReference>
<dbReference type="Proteomes" id="UP001500420">
    <property type="component" value="Unassembled WGS sequence"/>
</dbReference>
<dbReference type="Gene3D" id="3.60.15.10">
    <property type="entry name" value="Ribonuclease Z/Hydroxyacylglutathione hydrolase-like"/>
    <property type="match status" value="1"/>
</dbReference>
<gene>
    <name evidence="3" type="ORF">GCM10009020_32860</name>
</gene>
<evidence type="ECO:0000259" key="2">
    <source>
        <dbReference type="PROSITE" id="PS50206"/>
    </source>
</evidence>
<sequence>MFEKITARELADRQDSDDDNYTLIDTRPEESYEAWHITGAENIPFGPAETLDDDQREVIDERADGDEIITICGKGATSSALASELDANDYDDVAVVKGGMRDWNSLYESARVDTENDDLVIIQFQRRAKGCLSYLVGSRSAGEAAVVDPTRHTDQYITTTAEEGLEITQVMDTHVHADHISGGHDLATKLDVPYRLGNHATDRNLSYEFDPLTDGDTVSVGDVEIEVLYTPGHTTEMVNYRIDDEAILTGDALFLDSVGRTELEFGEEEAEEGARMQYETLHDTLLELPDELTVLPGHVTVNNDGTYENGAPGELVGASLADVRSSLDLADLDEAAFVERLIENIPEKPDNYETIISINRGKESVESSRDATMLETGANNCAA</sequence>
<dbReference type="InterPro" id="IPR001279">
    <property type="entry name" value="Metallo-B-lactamas"/>
</dbReference>
<dbReference type="EMBL" id="BAAADV010000008">
    <property type="protein sequence ID" value="GAA0681305.1"/>
    <property type="molecule type" value="Genomic_DNA"/>
</dbReference>
<dbReference type="PANTHER" id="PTHR43084:SF1">
    <property type="entry name" value="PERSULFIDE DIOXYGENASE ETHE1, MITOCHONDRIAL"/>
    <property type="match status" value="1"/>
</dbReference>
<dbReference type="Gene3D" id="3.40.250.10">
    <property type="entry name" value="Rhodanese-like domain"/>
    <property type="match status" value="1"/>
</dbReference>
<dbReference type="InterPro" id="IPR036873">
    <property type="entry name" value="Rhodanese-like_dom_sf"/>
</dbReference>
<keyword evidence="1" id="KW-0479">Metal-binding</keyword>
<organism evidence="3 4">
    <name type="scientific">Natronoarchaeum mannanilyticum</name>
    <dbReference type="NCBI Taxonomy" id="926360"/>
    <lineage>
        <taxon>Archaea</taxon>
        <taxon>Methanobacteriati</taxon>
        <taxon>Methanobacteriota</taxon>
        <taxon>Stenosarchaea group</taxon>
        <taxon>Halobacteria</taxon>
        <taxon>Halobacteriales</taxon>
        <taxon>Natronoarchaeaceae</taxon>
    </lineage>
</organism>
<proteinExistence type="predicted"/>